<dbReference type="SUPFAM" id="SSF56059">
    <property type="entry name" value="Glutathione synthetase ATP-binding domain-like"/>
    <property type="match status" value="1"/>
</dbReference>
<evidence type="ECO:0000313" key="4">
    <source>
        <dbReference type="Proteomes" id="UP000219412"/>
    </source>
</evidence>
<reference evidence="4" key="1">
    <citation type="submission" date="2017-08" db="EMBL/GenBank/DDBJ databases">
        <authorList>
            <person name="Varghese N."/>
            <person name="Submissions S."/>
        </authorList>
    </citation>
    <scope>NUCLEOTIDE SEQUENCE [LARGE SCALE GENOMIC DNA]</scope>
    <source>
        <strain evidence="4">DSM 23173</strain>
    </source>
</reference>
<dbReference type="Proteomes" id="UP000219412">
    <property type="component" value="Unassembled WGS sequence"/>
</dbReference>
<accession>A0A285UKN7</accession>
<feature type="coiled-coil region" evidence="1">
    <location>
        <begin position="373"/>
        <end position="400"/>
    </location>
</feature>
<gene>
    <name evidence="3" type="ORF">SAMN05878391_1270</name>
</gene>
<dbReference type="OrthoDB" id="8736147at2"/>
<evidence type="ECO:0000256" key="1">
    <source>
        <dbReference type="SAM" id="Coils"/>
    </source>
</evidence>
<dbReference type="EMBL" id="OBQF01000002">
    <property type="protein sequence ID" value="SOC41176.1"/>
    <property type="molecule type" value="Genomic_DNA"/>
</dbReference>
<organism evidence="3 4">
    <name type="scientific">Salinicoccus kekensis</name>
    <dbReference type="NCBI Taxonomy" id="714307"/>
    <lineage>
        <taxon>Bacteria</taxon>
        <taxon>Bacillati</taxon>
        <taxon>Bacillota</taxon>
        <taxon>Bacilli</taxon>
        <taxon>Bacillales</taxon>
        <taxon>Staphylococcaceae</taxon>
        <taxon>Salinicoccus</taxon>
    </lineage>
</organism>
<evidence type="ECO:0000313" key="3">
    <source>
        <dbReference type="EMBL" id="SOC41176.1"/>
    </source>
</evidence>
<proteinExistence type="predicted"/>
<dbReference type="RefSeq" id="WP_097040238.1">
    <property type="nucleotide sequence ID" value="NZ_OBQF01000002.1"/>
</dbReference>
<feature type="domain" description="Alpha-L-glutamate ligase-related protein ATP-grasp" evidence="2">
    <location>
        <begin position="125"/>
        <end position="341"/>
    </location>
</feature>
<dbReference type="InterPro" id="IPR039523">
    <property type="entry name" value="RimK-rel_E_lig_ATP-grasp"/>
</dbReference>
<keyword evidence="4" id="KW-1185">Reference proteome</keyword>
<protein>
    <submittedName>
        <fullName evidence="3">Putatie polysaccharide biosynthesis protein</fullName>
    </submittedName>
</protein>
<evidence type="ECO:0000259" key="2">
    <source>
        <dbReference type="Pfam" id="PF14397"/>
    </source>
</evidence>
<sequence length="437" mass="51114">MKNQEQESKDYSQLSMNTKSIAFKRCKEKGVLSDIDESFIGEVQQYWEKHYGKKIDPTLHVALMNLTGDKTPELLPNQIMRREILPFLNDYDMTPGYIDKNLYDVFINPPRSAETAIKNVSGQYYDAYNNSIDKDRAEEIFKEADDYLIVKPSRKNNGKMIKKLDARGDKLFLNGKPIDLKRLEKLYRENFIVQKAIRQHEIMARPHPSSVNTLRMYTMRWNNEIVYISSLARYGVNNDVKDNMGAGGLCLGIKDTGEFFDIALDDRMQTYTHHPTTGVCFGDLDPLRNFEEIKQFARDCHRNILHINYISWDIAIREDGKPVFIEANFTGPLWIGQLITRKPALGNHTEEILQYVKEKMQKTQPKLMRKDRKREANMKIKSLEEENMKLRIRLEEKEAEIIRMKLSKRWQYASKLQSAVPSFIKKNKSKVKKTEPK</sequence>
<dbReference type="Pfam" id="PF14397">
    <property type="entry name" value="ATPgrasp_ST"/>
    <property type="match status" value="1"/>
</dbReference>
<name>A0A285UKN7_9STAP</name>
<keyword evidence="1" id="KW-0175">Coiled coil</keyword>
<dbReference type="AlphaFoldDB" id="A0A285UKN7"/>